<gene>
    <name evidence="1" type="ORF">C2E21_1230</name>
</gene>
<evidence type="ECO:0000313" key="2">
    <source>
        <dbReference type="Proteomes" id="UP000239899"/>
    </source>
</evidence>
<dbReference type="EMBL" id="LHPG02000002">
    <property type="protein sequence ID" value="PRW60652.1"/>
    <property type="molecule type" value="Genomic_DNA"/>
</dbReference>
<protein>
    <submittedName>
        <fullName evidence="1">DNA topoisomerase I</fullName>
    </submittedName>
</protein>
<dbReference type="Proteomes" id="UP000239899">
    <property type="component" value="Unassembled WGS sequence"/>
</dbReference>
<evidence type="ECO:0000313" key="1">
    <source>
        <dbReference type="EMBL" id="PRW60652.1"/>
    </source>
</evidence>
<name>A0A2P6U2W7_CHLSO</name>
<keyword evidence="2" id="KW-1185">Reference proteome</keyword>
<accession>A0A2P6U2W7</accession>
<dbReference type="GO" id="GO:0016853">
    <property type="term" value="F:isomerase activity"/>
    <property type="evidence" value="ECO:0007669"/>
    <property type="project" value="UniProtKB-KW"/>
</dbReference>
<sequence length="88" mass="9840">MQCAAIANCESQSKDCKCTKCKPDCDFDGKGGCSPKPSCRPITDCLWQDKQTCKCTKCKDIAKCKEYDCFTCACTKCWSGRLYKGKCY</sequence>
<proteinExistence type="predicted"/>
<organism evidence="1 2">
    <name type="scientific">Chlorella sorokiniana</name>
    <name type="common">Freshwater green alga</name>
    <dbReference type="NCBI Taxonomy" id="3076"/>
    <lineage>
        <taxon>Eukaryota</taxon>
        <taxon>Viridiplantae</taxon>
        <taxon>Chlorophyta</taxon>
        <taxon>core chlorophytes</taxon>
        <taxon>Trebouxiophyceae</taxon>
        <taxon>Chlorellales</taxon>
        <taxon>Chlorellaceae</taxon>
        <taxon>Chlorella clade</taxon>
        <taxon>Chlorella</taxon>
    </lineage>
</organism>
<reference evidence="1 2" key="1">
    <citation type="journal article" date="2018" name="Plant J.">
        <title>Genome sequences of Chlorella sorokiniana UTEX 1602 and Micractinium conductrix SAG 241.80: implications to maltose excretion by a green alga.</title>
        <authorList>
            <person name="Arriola M.B."/>
            <person name="Velmurugan N."/>
            <person name="Zhang Y."/>
            <person name="Plunkett M.H."/>
            <person name="Hondzo H."/>
            <person name="Barney B.M."/>
        </authorList>
    </citation>
    <scope>NUCLEOTIDE SEQUENCE [LARGE SCALE GENOMIC DNA]</scope>
    <source>
        <strain evidence="2">UTEX 1602</strain>
    </source>
</reference>
<dbReference type="AlphaFoldDB" id="A0A2P6U2W7"/>
<comment type="caution">
    <text evidence="1">The sequence shown here is derived from an EMBL/GenBank/DDBJ whole genome shotgun (WGS) entry which is preliminary data.</text>
</comment>